<evidence type="ECO:0000313" key="1">
    <source>
        <dbReference type="EMBL" id="AFU68100.1"/>
    </source>
</evidence>
<reference evidence="1" key="1">
    <citation type="submission" date="2006-03" db="EMBL/GenBank/DDBJ databases">
        <authorList>
            <person name="Bowman J."/>
            <person name="Ferriera S."/>
            <person name="Johnson J."/>
            <person name="Kravitz S."/>
            <person name="Halpern A."/>
            <person name="Remington K."/>
            <person name="Beeson K."/>
            <person name="Tran B."/>
            <person name="Rogers Y.-H."/>
            <person name="Friedman R."/>
            <person name="Venter J.C."/>
        </authorList>
    </citation>
    <scope>NUCLEOTIDE SEQUENCE [LARGE SCALE GENOMIC DNA]</scope>
    <source>
        <strain evidence="1">ATCC 700755</strain>
    </source>
</reference>
<dbReference type="EMBL" id="CP003879">
    <property type="protein sequence ID" value="AFU68100.1"/>
    <property type="molecule type" value="Genomic_DNA"/>
</dbReference>
<reference evidence="1" key="2">
    <citation type="submission" date="2012-09" db="EMBL/GenBank/DDBJ databases">
        <title>The complete sequence of Psychroflexus torquis an extreme psychrophile from sea-ice that is stimulated by light.</title>
        <authorList>
            <person name="Feng S."/>
            <person name="Powell S.M."/>
            <person name="Bowman J.P."/>
        </authorList>
    </citation>
    <scope>NUCLEOTIDE SEQUENCE [LARGE SCALE GENOMIC DNA]</scope>
    <source>
        <strain evidence="1">ATCC 700755</strain>
    </source>
</reference>
<dbReference type="HOGENOM" id="CLU_2071159_0_0_10"/>
<dbReference type="Proteomes" id="UP000008514">
    <property type="component" value="Chromosome"/>
</dbReference>
<organism evidence="1 2">
    <name type="scientific">Psychroflexus torquis (strain ATCC 700755 / CIP 106069 / ACAM 623)</name>
    <dbReference type="NCBI Taxonomy" id="313595"/>
    <lineage>
        <taxon>Bacteria</taxon>
        <taxon>Pseudomonadati</taxon>
        <taxon>Bacteroidota</taxon>
        <taxon>Flavobacteriia</taxon>
        <taxon>Flavobacteriales</taxon>
        <taxon>Flavobacteriaceae</taxon>
        <taxon>Psychroflexus</taxon>
    </lineage>
</organism>
<dbReference type="KEGG" id="ptq:P700755_001136"/>
<proteinExistence type="predicted"/>
<protein>
    <submittedName>
        <fullName evidence="1">Uncharacterized protein</fullName>
    </submittedName>
</protein>
<gene>
    <name evidence="1" type="ordered locus">P700755_001136</name>
</gene>
<accession>K4IRL4</accession>
<evidence type="ECO:0000313" key="2">
    <source>
        <dbReference type="Proteomes" id="UP000008514"/>
    </source>
</evidence>
<dbReference type="OrthoDB" id="832379at2"/>
<dbReference type="AlphaFoldDB" id="K4IRL4"/>
<name>K4IRL4_PSYTT</name>
<keyword evidence="2" id="KW-1185">Reference proteome</keyword>
<sequence length="118" mass="13201">MEGFEWGCFNSPISDARNINIGTELENTIAIVTFHNEFNTFYDNPEQCSSISNGTVPAKACLELVIEGFDNWPLPLEGELLLIYENLHLNGLGNFDVDSILNWNSTDHDDNTVTATDF</sequence>
<dbReference type="RefSeq" id="WP_015023706.1">
    <property type="nucleotide sequence ID" value="NC_018721.1"/>
</dbReference>